<dbReference type="Proteomes" id="UP000748531">
    <property type="component" value="Unassembled WGS sequence"/>
</dbReference>
<evidence type="ECO:0000313" key="2">
    <source>
        <dbReference type="Proteomes" id="UP000748531"/>
    </source>
</evidence>
<sequence length="166" mass="19143">MSRHIRPLVQRLVCACLRVWKSTVRVVQCDADLARSYAQNLRRIRPGARTCSASKVVLRTPKQTALHLQQTSVIVQAICGEERNNAHRDHNIYRKHNKNTNSTMFKIILVNLEEGDTTPMKKTIRNHCYRSLQPSDYSPVQKKFDNGTDLTFNHHSSDSHCYIMLV</sequence>
<keyword evidence="2" id="KW-1185">Reference proteome</keyword>
<gene>
    <name evidence="1" type="ORF">PHET_02893</name>
</gene>
<evidence type="ECO:0000313" key="1">
    <source>
        <dbReference type="EMBL" id="KAF5403271.1"/>
    </source>
</evidence>
<accession>A0A8J4T0V4</accession>
<proteinExistence type="predicted"/>
<protein>
    <submittedName>
        <fullName evidence="1">Uncharacterized protein</fullName>
    </submittedName>
</protein>
<dbReference type="AlphaFoldDB" id="A0A8J4T0V4"/>
<dbReference type="EMBL" id="LUCH01001323">
    <property type="protein sequence ID" value="KAF5403271.1"/>
    <property type="molecule type" value="Genomic_DNA"/>
</dbReference>
<organism evidence="1 2">
    <name type="scientific">Paragonimus heterotremus</name>
    <dbReference type="NCBI Taxonomy" id="100268"/>
    <lineage>
        <taxon>Eukaryota</taxon>
        <taxon>Metazoa</taxon>
        <taxon>Spiralia</taxon>
        <taxon>Lophotrochozoa</taxon>
        <taxon>Platyhelminthes</taxon>
        <taxon>Trematoda</taxon>
        <taxon>Digenea</taxon>
        <taxon>Plagiorchiida</taxon>
        <taxon>Troglotremata</taxon>
        <taxon>Troglotrematidae</taxon>
        <taxon>Paragonimus</taxon>
    </lineage>
</organism>
<comment type="caution">
    <text evidence="1">The sequence shown here is derived from an EMBL/GenBank/DDBJ whole genome shotgun (WGS) entry which is preliminary data.</text>
</comment>
<name>A0A8J4T0V4_9TREM</name>
<reference evidence="1" key="1">
    <citation type="submission" date="2019-05" db="EMBL/GenBank/DDBJ databases">
        <title>Annotation for the trematode Paragonimus heterotremus.</title>
        <authorList>
            <person name="Choi Y.-J."/>
        </authorList>
    </citation>
    <scope>NUCLEOTIDE SEQUENCE</scope>
    <source>
        <strain evidence="1">LC</strain>
    </source>
</reference>